<protein>
    <submittedName>
        <fullName evidence="1">Uncharacterized protein</fullName>
    </submittedName>
</protein>
<dbReference type="EMBL" id="BGPR01001193">
    <property type="protein sequence ID" value="GBM47778.1"/>
    <property type="molecule type" value="Genomic_DNA"/>
</dbReference>
<evidence type="ECO:0000313" key="2">
    <source>
        <dbReference type="Proteomes" id="UP000499080"/>
    </source>
</evidence>
<gene>
    <name evidence="1" type="ORF">AVEN_260065_1</name>
</gene>
<sequence>MVCLSVPSLLDLCSIRIAYSMWTRHEVIGSYLSMGEWNRLEDVVLAKVQSLPVPEELKSLVRKILKLAGQHLCILLNLWLPRTWPRNSINCLTENMLFECLTLKGSGLIDHRKTAEKILSSRMLPSVPAFRLACVTFLEVEVLKLWPHVMQYFLNNIFRESEKPPVIDGIRSLMKVLEEQNMPFGTPVSLLKKKWTAYSTEPHEVLFWFTYCLSKEQGTNMQIVPHYVKECTGDKAWYEFIAVTAVISGNVTYFDYYNNSEQENKIFLPKEMTEEILSHTGDFRLASFVSAFMLLTSSEIEDLFQSQAKAMVFLFLQWPLSMTFLEKTEEIWNLIPDEQKELLFAELITILCEGSSIVETMKIYISNYLSKPVLYSFLLNIDHVRRIYFSLWKISSDSHKIGFLNSYVFRSILGFYVGEIDRRERFCSELETNGLKEKLLHLFLANGEAVLELYEGLTIQASLRSLVAKHMPEYFEDLDRGLITFLGATEFQFGWDDRAEMISDDMCILLNRARFQANEWAELYRIGCVISEDFVNYVKEFLLLSNNSFVCAQSLSLPENLKSLVLKPPKPAGQHLLNFLRLWLSKTQPEDSVNWLTEDTLTECLILNDVGLINHRKTAEKILSSRMLPNVFAFRLACVNFLEVDVLKLWPHVMQYLLNRMMLESEKPHVINDKFSFSKLFGAENKQVSPYLPYFDRIRETNSVSYTTEPLEVLFWIIRCLSKEQATNMQEVPYFENDPGWDDSKLIDFFPRKDWNDFILNTGFYSGNVACFDYCNKYWSYKEMTKKISSCHRDILHISFVFHYRLLTSSEIEDLFQTCPRWMGFCFLQWSMSFTFLKKTEEIWNLIPDNKKLITILYEKNDVVDCMTFISDNRWSRTFHFSPLHSFDHVKDIFISLWNISSDSL</sequence>
<dbReference type="AlphaFoldDB" id="A0A4Y2G577"/>
<accession>A0A4Y2G577</accession>
<comment type="caution">
    <text evidence="1">The sequence shown here is derived from an EMBL/GenBank/DDBJ whole genome shotgun (WGS) entry which is preliminary data.</text>
</comment>
<organism evidence="1 2">
    <name type="scientific">Araneus ventricosus</name>
    <name type="common">Orbweaver spider</name>
    <name type="synonym">Epeira ventricosa</name>
    <dbReference type="NCBI Taxonomy" id="182803"/>
    <lineage>
        <taxon>Eukaryota</taxon>
        <taxon>Metazoa</taxon>
        <taxon>Ecdysozoa</taxon>
        <taxon>Arthropoda</taxon>
        <taxon>Chelicerata</taxon>
        <taxon>Arachnida</taxon>
        <taxon>Araneae</taxon>
        <taxon>Araneomorphae</taxon>
        <taxon>Entelegynae</taxon>
        <taxon>Araneoidea</taxon>
        <taxon>Araneidae</taxon>
        <taxon>Araneus</taxon>
    </lineage>
</organism>
<dbReference type="Proteomes" id="UP000499080">
    <property type="component" value="Unassembled WGS sequence"/>
</dbReference>
<name>A0A4Y2G577_ARAVE</name>
<proteinExistence type="predicted"/>
<evidence type="ECO:0000313" key="1">
    <source>
        <dbReference type="EMBL" id="GBM47778.1"/>
    </source>
</evidence>
<keyword evidence="2" id="KW-1185">Reference proteome</keyword>
<reference evidence="1 2" key="1">
    <citation type="journal article" date="2019" name="Sci. Rep.">
        <title>Orb-weaving spider Araneus ventricosus genome elucidates the spidroin gene catalogue.</title>
        <authorList>
            <person name="Kono N."/>
            <person name="Nakamura H."/>
            <person name="Ohtoshi R."/>
            <person name="Moran D.A.P."/>
            <person name="Shinohara A."/>
            <person name="Yoshida Y."/>
            <person name="Fujiwara M."/>
            <person name="Mori M."/>
            <person name="Tomita M."/>
            <person name="Arakawa K."/>
        </authorList>
    </citation>
    <scope>NUCLEOTIDE SEQUENCE [LARGE SCALE GENOMIC DNA]</scope>
</reference>